<evidence type="ECO:0000256" key="6">
    <source>
        <dbReference type="SAM" id="MobiDB-lite"/>
    </source>
</evidence>
<dbReference type="InterPro" id="IPR037196">
    <property type="entry name" value="HSP90_C"/>
</dbReference>
<evidence type="ECO:0000313" key="8">
    <source>
        <dbReference type="EMBL" id="CAD7227152.1"/>
    </source>
</evidence>
<dbReference type="SUPFAM" id="SSF55874">
    <property type="entry name" value="ATPase domain of HSP90 chaperone/DNA topoisomerase II/histidine kinase"/>
    <property type="match status" value="1"/>
</dbReference>
<proteinExistence type="inferred from homology"/>
<gene>
    <name evidence="8" type="ORF">CTOB1V02_LOCUS5062</name>
</gene>
<dbReference type="CDD" id="cd16927">
    <property type="entry name" value="HATPase_Hsp90-like"/>
    <property type="match status" value="1"/>
</dbReference>
<dbReference type="Pfam" id="PF00183">
    <property type="entry name" value="HSP90"/>
    <property type="match status" value="2"/>
</dbReference>
<accession>A0A7R8ZML9</accession>
<feature type="region of interest" description="Disordered" evidence="6">
    <location>
        <begin position="465"/>
        <end position="505"/>
    </location>
</feature>
<dbReference type="InterPro" id="IPR036890">
    <property type="entry name" value="HATPase_C_sf"/>
</dbReference>
<dbReference type="AlphaFoldDB" id="A0A7R8ZML9"/>
<feature type="compositionally biased region" description="Acidic residues" evidence="6">
    <location>
        <begin position="465"/>
        <end position="479"/>
    </location>
</feature>
<dbReference type="InterPro" id="IPR019805">
    <property type="entry name" value="Heat_shock_protein_90_CS"/>
</dbReference>
<dbReference type="GO" id="GO:0051082">
    <property type="term" value="F:unfolded protein binding"/>
    <property type="evidence" value="ECO:0007669"/>
    <property type="project" value="InterPro"/>
</dbReference>
<organism evidence="8">
    <name type="scientific">Cyprideis torosa</name>
    <dbReference type="NCBI Taxonomy" id="163714"/>
    <lineage>
        <taxon>Eukaryota</taxon>
        <taxon>Metazoa</taxon>
        <taxon>Ecdysozoa</taxon>
        <taxon>Arthropoda</taxon>
        <taxon>Crustacea</taxon>
        <taxon>Oligostraca</taxon>
        <taxon>Ostracoda</taxon>
        <taxon>Podocopa</taxon>
        <taxon>Podocopida</taxon>
        <taxon>Cytherocopina</taxon>
        <taxon>Cytheroidea</taxon>
        <taxon>Cytherideidae</taxon>
        <taxon>Cyprideis</taxon>
    </lineage>
</organism>
<dbReference type="Gene3D" id="3.30.565.10">
    <property type="entry name" value="Histidine kinase-like ATPase, C-terminal domain"/>
    <property type="match status" value="1"/>
</dbReference>
<dbReference type="SUPFAM" id="SSF54211">
    <property type="entry name" value="Ribosomal protein S5 domain 2-like"/>
    <property type="match status" value="2"/>
</dbReference>
<dbReference type="PROSITE" id="PS00298">
    <property type="entry name" value="HSP90"/>
    <property type="match status" value="1"/>
</dbReference>
<dbReference type="GO" id="GO:0140662">
    <property type="term" value="F:ATP-dependent protein folding chaperone"/>
    <property type="evidence" value="ECO:0007669"/>
    <property type="project" value="InterPro"/>
</dbReference>
<protein>
    <recommendedName>
        <fullName evidence="2">Heat shock protein 83</fullName>
    </recommendedName>
</protein>
<evidence type="ECO:0000259" key="7">
    <source>
        <dbReference type="SMART" id="SM00387"/>
    </source>
</evidence>
<dbReference type="PRINTS" id="PR00775">
    <property type="entry name" value="HEATSHOCK90"/>
</dbReference>
<evidence type="ECO:0000256" key="5">
    <source>
        <dbReference type="ARBA" id="ARBA00023186"/>
    </source>
</evidence>
<evidence type="ECO:0000256" key="2">
    <source>
        <dbReference type="ARBA" id="ARBA00021845"/>
    </source>
</evidence>
<keyword evidence="5" id="KW-0143">Chaperone</keyword>
<feature type="domain" description="Histidine kinase/HSP90-like ATPase" evidence="7">
    <location>
        <begin position="269"/>
        <end position="428"/>
    </location>
</feature>
<dbReference type="Pfam" id="PF13589">
    <property type="entry name" value="HATPase_c_3"/>
    <property type="match status" value="1"/>
</dbReference>
<feature type="compositionally biased region" description="Acidic residues" evidence="6">
    <location>
        <begin position="486"/>
        <end position="496"/>
    </location>
</feature>
<feature type="non-terminal residue" evidence="8">
    <location>
        <position position="1"/>
    </location>
</feature>
<dbReference type="GO" id="GO:0005524">
    <property type="term" value="F:ATP binding"/>
    <property type="evidence" value="ECO:0007669"/>
    <property type="project" value="UniProtKB-KW"/>
</dbReference>
<dbReference type="InterPro" id="IPR020568">
    <property type="entry name" value="Ribosomal_Su5_D2-typ_SF"/>
</dbReference>
<keyword evidence="4" id="KW-0067">ATP-binding</keyword>
<evidence type="ECO:0000256" key="3">
    <source>
        <dbReference type="ARBA" id="ARBA00022741"/>
    </source>
</evidence>
<dbReference type="GO" id="GO:0016887">
    <property type="term" value="F:ATP hydrolysis activity"/>
    <property type="evidence" value="ECO:0007669"/>
    <property type="project" value="InterPro"/>
</dbReference>
<dbReference type="InterPro" id="IPR001404">
    <property type="entry name" value="Hsp90_fam"/>
</dbReference>
<dbReference type="SUPFAM" id="SSF110942">
    <property type="entry name" value="HSP90 C-terminal domain"/>
    <property type="match status" value="1"/>
</dbReference>
<dbReference type="PANTHER" id="PTHR11528">
    <property type="entry name" value="HEAT SHOCK PROTEIN 90 FAMILY MEMBER"/>
    <property type="match status" value="1"/>
</dbReference>
<dbReference type="Gene3D" id="3.40.50.11260">
    <property type="match status" value="1"/>
</dbReference>
<feature type="region of interest" description="Disordered" evidence="6">
    <location>
        <begin position="828"/>
        <end position="869"/>
    </location>
</feature>
<dbReference type="InterPro" id="IPR003594">
    <property type="entry name" value="HATPase_dom"/>
</dbReference>
<keyword evidence="3" id="KW-0547">Nucleotide-binding</keyword>
<dbReference type="FunFam" id="3.30.565.10:FF:000005">
    <property type="entry name" value="Heat shock protein 90"/>
    <property type="match status" value="1"/>
</dbReference>
<comment type="similarity">
    <text evidence="1">Belongs to the heat shock protein 90 family.</text>
</comment>
<sequence length="869" mass="98174">CRSASYPSSTFVIPSHQHSRAAHSLFDGQIHVNRQPADIGEAERGPSRQAEGLLPHSLKRQPEGLLQHSLKRQAEGLLPHSLKRQPEGLLQHSLKHSDAIAVANFPTRFGSGSTGCRGFNSAFFVLGSRTGAKKTNPSSSDSTSSLDFLETYFLDRFFSETEDTGLAGRTSSFAFRFLGDLALVTAGSGTLCQGEDVTVDPGTVEADLGASREASRTDTEVLEREEEKIALDGLSVAQMKELRAKAHTQQFQAEVNRMMKLIINSLYRNKEIFLRELISNASDALDKIRLMSLTDSSVLDSTEEMSIKIKADRENHVLHIIDTGIGMTRNDLIQNLGTIAKSGTSEFLNKLTEAKDTAEMNDLIGQFGVGFYSAFLVADKVVVTSKHNDDPVQHIWESDSASFQVMEDPRGPTLKRGTQVSLHMKEEAYDFLAPDTIMNLVRRYSQFINFPIYVYTSKTEEVFEDVEEAEKPAEEEEKEEEKKSEEDGEDGIVEEETEKKEPEKRKVEKTVWDWERVNSAKPIWMRKPEDIEAKEYNEFYRSLSKHGQQAAGEEPLGKTHFVAEGEVTFKALLFIPPKMAQNHFQSYGKRTSNIKLYVRRVFITDDFEDLIPSYLSFVFVIPFVLQVENSPFVERLLKKGFEVLYMTEAIDEYCINAIPEFEGKKFQSVAKEGLKIASSDEEQTLDKYKEDFKDLCEWLKNDALKNEIDKAEVGMRLEESPSALVASQYGWTGNMQRLIMSQTHSKKNDVQRDFYLHQKQHLEINPRHPIVKKLRDLVAHDSADQEAHRMAKMMFRTAVLRSGFLLQDTASFAKDIEQMMRFSMGIPLDEPIEEEIESGSPSVASESPEEVKAEDSASSSDTFEDKDEL</sequence>
<dbReference type="Gene3D" id="1.20.120.790">
    <property type="entry name" value="Heat shock protein 90, C-terminal domain"/>
    <property type="match status" value="1"/>
</dbReference>
<evidence type="ECO:0000256" key="1">
    <source>
        <dbReference type="ARBA" id="ARBA00008239"/>
    </source>
</evidence>
<evidence type="ECO:0000256" key="4">
    <source>
        <dbReference type="ARBA" id="ARBA00022840"/>
    </source>
</evidence>
<dbReference type="EMBL" id="OB661050">
    <property type="protein sequence ID" value="CAD7227152.1"/>
    <property type="molecule type" value="Genomic_DNA"/>
</dbReference>
<dbReference type="OrthoDB" id="5426351at2759"/>
<dbReference type="Gene3D" id="3.30.230.80">
    <property type="match status" value="1"/>
</dbReference>
<reference evidence="8" key="1">
    <citation type="submission" date="2020-11" db="EMBL/GenBank/DDBJ databases">
        <authorList>
            <person name="Tran Van P."/>
        </authorList>
    </citation>
    <scope>NUCLEOTIDE SEQUENCE</scope>
</reference>
<name>A0A7R8ZML9_9CRUS</name>
<dbReference type="InterPro" id="IPR020575">
    <property type="entry name" value="Hsp90_N"/>
</dbReference>
<dbReference type="SMART" id="SM00387">
    <property type="entry name" value="HATPase_c"/>
    <property type="match status" value="1"/>
</dbReference>